<feature type="region of interest" description="Disordered" evidence="8">
    <location>
        <begin position="515"/>
        <end position="545"/>
    </location>
</feature>
<accession>A0AAV1VW40</accession>
<evidence type="ECO:0000256" key="5">
    <source>
        <dbReference type="ARBA" id="ARBA00032263"/>
    </source>
</evidence>
<dbReference type="AlphaFoldDB" id="A0AAV1VW40"/>
<dbReference type="FunFam" id="1.10.472.10:FF:000028">
    <property type="entry name" value="Cyclin-T1-5 like"/>
    <property type="match status" value="1"/>
</dbReference>
<evidence type="ECO:0000259" key="9">
    <source>
        <dbReference type="SMART" id="SM00385"/>
    </source>
</evidence>
<dbReference type="Pfam" id="PF00134">
    <property type="entry name" value="Cyclin_N"/>
    <property type="match status" value="1"/>
</dbReference>
<feature type="region of interest" description="Disordered" evidence="8">
    <location>
        <begin position="1"/>
        <end position="30"/>
    </location>
</feature>
<dbReference type="Gene3D" id="1.10.472.10">
    <property type="entry name" value="Cyclin-like"/>
    <property type="match status" value="2"/>
</dbReference>
<evidence type="ECO:0000256" key="4">
    <source>
        <dbReference type="ARBA" id="ARBA00023306"/>
    </source>
</evidence>
<name>A0AAV1VW40_LUPLU</name>
<keyword evidence="2" id="KW-0132">Cell division</keyword>
<keyword evidence="4" id="KW-0131">Cell cycle</keyword>
<dbReference type="InterPro" id="IPR043198">
    <property type="entry name" value="Cyclin/Ssn8"/>
</dbReference>
<sequence length="545" mass="61264">MHMAGLVTGESSHQGAADDNSCASSKDKQGEALGPWYMSRKEIVENSPSRKDGIDWKKETYYRKSYCTFLQDLGIRLKVPQLTIATAIIFCHRFFLQHSHAKNDRRSIATVCMFLAGKVEETPRPLKDVILISYEIIHKKDSAAAQRIKQKDVYEQQKELILFGERVVLATLGFAFNIQHPYKPLVEAIKKFNVSKNALAQVAWNFVNDGLRTSLFLQFKPHHIAAGAIFLAAKFLKVKLPSDGEKVWWQEFDVTPRQLEEVSNQMLELYEQNKIPPSQGSEIEGTAGGTKADVKAPAVNEEQASEQISSHSAAKHSSAEKVEVPLRGTENQINDGSAEMGSDITDHKVDLEIGDSHNSEPQQQPKKDNKGEVANRSKSVTEQTSAEDQDQNLEHREGLLNYSPKDAIKMIDKDKVKAALKKRRKERGEMTLKKDVMDEDDLIERELEDGIELAIEVEKNKEGKQSWSEPDDADNNKGRVAMGDVTPVNMKGQLLKDVDVGNEEGEMIDNALSLLNNRKRKMGSPLEGQPEVKRRIDSDYRENRG</sequence>
<proteinExistence type="inferred from homology"/>
<dbReference type="EMBL" id="CAXHTB010000002">
    <property type="protein sequence ID" value="CAL0301047.1"/>
    <property type="molecule type" value="Genomic_DNA"/>
</dbReference>
<protein>
    <recommendedName>
        <fullName evidence="5">B-like cyclin</fullName>
    </recommendedName>
</protein>
<feature type="domain" description="Cyclin-like" evidence="9">
    <location>
        <begin position="183"/>
        <end position="268"/>
    </location>
</feature>
<dbReference type="GO" id="GO:0051301">
    <property type="term" value="P:cell division"/>
    <property type="evidence" value="ECO:0007669"/>
    <property type="project" value="UniProtKB-KW"/>
</dbReference>
<dbReference type="InterPro" id="IPR006671">
    <property type="entry name" value="Cyclin_N"/>
</dbReference>
<dbReference type="GO" id="GO:0016538">
    <property type="term" value="F:cyclin-dependent protein serine/threonine kinase regulator activity"/>
    <property type="evidence" value="ECO:0007669"/>
    <property type="project" value="InterPro"/>
</dbReference>
<dbReference type="SMART" id="SM00385">
    <property type="entry name" value="CYCLIN"/>
    <property type="match status" value="2"/>
</dbReference>
<dbReference type="PANTHER" id="PTHR10026">
    <property type="entry name" value="CYCLIN"/>
    <property type="match status" value="1"/>
</dbReference>
<dbReference type="SUPFAM" id="SSF47954">
    <property type="entry name" value="Cyclin-like"/>
    <property type="match status" value="2"/>
</dbReference>
<evidence type="ECO:0000256" key="8">
    <source>
        <dbReference type="SAM" id="MobiDB-lite"/>
    </source>
</evidence>
<evidence type="ECO:0000256" key="6">
    <source>
        <dbReference type="ARBA" id="ARBA00061204"/>
    </source>
</evidence>
<feature type="domain" description="Cyclin-like" evidence="9">
    <location>
        <begin position="68"/>
        <end position="170"/>
    </location>
</feature>
<keyword evidence="11" id="KW-1185">Reference proteome</keyword>
<feature type="region of interest" description="Disordered" evidence="8">
    <location>
        <begin position="457"/>
        <end position="485"/>
    </location>
</feature>
<dbReference type="InterPro" id="IPR013763">
    <property type="entry name" value="Cyclin-like_dom"/>
</dbReference>
<organism evidence="10 11">
    <name type="scientific">Lupinus luteus</name>
    <name type="common">European yellow lupine</name>
    <dbReference type="NCBI Taxonomy" id="3873"/>
    <lineage>
        <taxon>Eukaryota</taxon>
        <taxon>Viridiplantae</taxon>
        <taxon>Streptophyta</taxon>
        <taxon>Embryophyta</taxon>
        <taxon>Tracheophyta</taxon>
        <taxon>Spermatophyta</taxon>
        <taxon>Magnoliopsida</taxon>
        <taxon>eudicotyledons</taxon>
        <taxon>Gunneridae</taxon>
        <taxon>Pentapetalae</taxon>
        <taxon>rosids</taxon>
        <taxon>fabids</taxon>
        <taxon>Fabales</taxon>
        <taxon>Fabaceae</taxon>
        <taxon>Papilionoideae</taxon>
        <taxon>50 kb inversion clade</taxon>
        <taxon>genistoids sensu lato</taxon>
        <taxon>core genistoids</taxon>
        <taxon>Genisteae</taxon>
        <taxon>Lupinus</taxon>
    </lineage>
</organism>
<evidence type="ECO:0000256" key="3">
    <source>
        <dbReference type="ARBA" id="ARBA00023127"/>
    </source>
</evidence>
<feature type="region of interest" description="Disordered" evidence="8">
    <location>
        <begin position="273"/>
        <end position="401"/>
    </location>
</feature>
<evidence type="ECO:0000256" key="7">
    <source>
        <dbReference type="RuleBase" id="RU000383"/>
    </source>
</evidence>
<feature type="compositionally biased region" description="Basic and acidic residues" evidence="8">
    <location>
        <begin position="365"/>
        <end position="375"/>
    </location>
</feature>
<evidence type="ECO:0000256" key="1">
    <source>
        <dbReference type="ARBA" id="ARBA00011177"/>
    </source>
</evidence>
<dbReference type="InterPro" id="IPR036915">
    <property type="entry name" value="Cyclin-like_sf"/>
</dbReference>
<evidence type="ECO:0000313" key="11">
    <source>
        <dbReference type="Proteomes" id="UP001497480"/>
    </source>
</evidence>
<feature type="compositionally biased region" description="Basic and acidic residues" evidence="8">
    <location>
        <begin position="344"/>
        <end position="358"/>
    </location>
</feature>
<reference evidence="10 11" key="1">
    <citation type="submission" date="2024-03" db="EMBL/GenBank/DDBJ databases">
        <authorList>
            <person name="Martinez-Hernandez J."/>
        </authorList>
    </citation>
    <scope>NUCLEOTIDE SEQUENCE [LARGE SCALE GENOMIC DNA]</scope>
</reference>
<dbReference type="CDD" id="cd20587">
    <property type="entry name" value="CYCLIN_AcCycT_rpt1"/>
    <property type="match status" value="1"/>
</dbReference>
<evidence type="ECO:0000313" key="10">
    <source>
        <dbReference type="EMBL" id="CAL0301047.1"/>
    </source>
</evidence>
<keyword evidence="3 7" id="KW-0195">Cyclin</keyword>
<dbReference type="CDD" id="cd20588">
    <property type="entry name" value="CYCLIN_AcCycT_rpt2"/>
    <property type="match status" value="1"/>
</dbReference>
<dbReference type="Proteomes" id="UP001497480">
    <property type="component" value="Unassembled WGS sequence"/>
</dbReference>
<feature type="compositionally biased region" description="Basic and acidic residues" evidence="8">
    <location>
        <begin position="530"/>
        <end position="545"/>
    </location>
</feature>
<evidence type="ECO:0000256" key="2">
    <source>
        <dbReference type="ARBA" id="ARBA00022618"/>
    </source>
</evidence>
<dbReference type="GO" id="GO:0006357">
    <property type="term" value="P:regulation of transcription by RNA polymerase II"/>
    <property type="evidence" value="ECO:0007669"/>
    <property type="project" value="InterPro"/>
</dbReference>
<gene>
    <name evidence="10" type="ORF">LLUT_LOCUS2107</name>
</gene>
<dbReference type="FunFam" id="1.10.472.10:FF:000026">
    <property type="entry name" value="Cyclin-T1-5 like"/>
    <property type="match status" value="1"/>
</dbReference>
<comment type="subunit">
    <text evidence="1">Interacts with the CDC2 protein kinase to form a serine/threonine kinase holoenzyme complex also known as maturation promoting factor (MPF). The cyclin subunit imparts substrate specificity to the complex.</text>
</comment>
<comment type="similarity">
    <text evidence="6">Belongs to the cyclin family. Cyclin T subfamily.</text>
</comment>
<comment type="caution">
    <text evidence="10">The sequence shown here is derived from an EMBL/GenBank/DDBJ whole genome shotgun (WGS) entry which is preliminary data.</text>
</comment>